<dbReference type="PANTHER" id="PTHR41390">
    <property type="entry name" value="CHROMOSOME 7, WHOLE GENOME SHOTGUN SEQUENCE"/>
    <property type="match status" value="1"/>
</dbReference>
<name>A0A507C4P4_9FUNG</name>
<reference evidence="3 4" key="1">
    <citation type="journal article" date="2019" name="Sci. Rep.">
        <title>Comparative genomics of chytrid fungi reveal insights into the obligate biotrophic and pathogenic lifestyle of Synchytrium endobioticum.</title>
        <authorList>
            <person name="van de Vossenberg B.T.L.H."/>
            <person name="Warris S."/>
            <person name="Nguyen H.D.T."/>
            <person name="van Gent-Pelzer M.P.E."/>
            <person name="Joly D.L."/>
            <person name="van de Geest H.C."/>
            <person name="Bonants P.J.M."/>
            <person name="Smith D.S."/>
            <person name="Levesque C.A."/>
            <person name="van der Lee T.A.J."/>
        </authorList>
    </citation>
    <scope>NUCLEOTIDE SEQUENCE [LARGE SCALE GENOMIC DNA]</scope>
    <source>
        <strain evidence="3 4">JEL517</strain>
    </source>
</reference>
<dbReference type="AlphaFoldDB" id="A0A507C4P4"/>
<dbReference type="EMBL" id="QEAO01000024">
    <property type="protein sequence ID" value="TPX32966.1"/>
    <property type="molecule type" value="Genomic_DNA"/>
</dbReference>
<keyword evidence="4" id="KW-1185">Reference proteome</keyword>
<dbReference type="RefSeq" id="XP_031024061.1">
    <property type="nucleotide sequence ID" value="XM_031169919.1"/>
</dbReference>
<dbReference type="PANTHER" id="PTHR41390:SF1">
    <property type="entry name" value="NADH-UBIQUINONE OXIDOREDUCTASE 213 KDA SUBUNIT"/>
    <property type="match status" value="1"/>
</dbReference>
<feature type="transmembrane region" description="Helical" evidence="2">
    <location>
        <begin position="60"/>
        <end position="80"/>
    </location>
</feature>
<proteinExistence type="predicted"/>
<feature type="transmembrane region" description="Helical" evidence="2">
    <location>
        <begin position="125"/>
        <end position="143"/>
    </location>
</feature>
<accession>A0A507C4P4</accession>
<protein>
    <submittedName>
        <fullName evidence="3">Uncharacterized protein</fullName>
    </submittedName>
</protein>
<evidence type="ECO:0000256" key="2">
    <source>
        <dbReference type="SAM" id="Phobius"/>
    </source>
</evidence>
<gene>
    <name evidence="3" type="ORF">SmJEL517_g03991</name>
</gene>
<comment type="caution">
    <text evidence="3">The sequence shown here is derived from an EMBL/GenBank/DDBJ whole genome shotgun (WGS) entry which is preliminary data.</text>
</comment>
<keyword evidence="2" id="KW-0472">Membrane</keyword>
<dbReference type="GeneID" id="42005216"/>
<evidence type="ECO:0000313" key="3">
    <source>
        <dbReference type="EMBL" id="TPX32966.1"/>
    </source>
</evidence>
<sequence>MALNQEEQPVIDDNMTQIVTFSIQKIVLYSSCTTALGASLGALYGEIRGLSKLSYAFNMGANWTLIGVPFYTLREAILLYRKEIKAHNGESPWHRLGRDEFIASTLAGSIVGSRLGYMWRGYMAIPAGIIMYGGLAGLGQMGITSFRRWKQDVGYADWRRSVGLDHTTDSSVRDRWWRRQETFYRSKEDDNIVMPPSSYSWDPLRDGMDWASAKLNQYVTLPAWASPLANALDIEYRKKLNMQIQALEAQVFVLRKRVEEAKQKQQQASAI</sequence>
<keyword evidence="2" id="KW-0812">Transmembrane</keyword>
<feature type="coiled-coil region" evidence="1">
    <location>
        <begin position="237"/>
        <end position="264"/>
    </location>
</feature>
<evidence type="ECO:0000256" key="1">
    <source>
        <dbReference type="SAM" id="Coils"/>
    </source>
</evidence>
<feature type="transmembrane region" description="Helical" evidence="2">
    <location>
        <begin position="26"/>
        <end position="45"/>
    </location>
</feature>
<organism evidence="3 4">
    <name type="scientific">Synchytrium microbalum</name>
    <dbReference type="NCBI Taxonomy" id="1806994"/>
    <lineage>
        <taxon>Eukaryota</taxon>
        <taxon>Fungi</taxon>
        <taxon>Fungi incertae sedis</taxon>
        <taxon>Chytridiomycota</taxon>
        <taxon>Chytridiomycota incertae sedis</taxon>
        <taxon>Chytridiomycetes</taxon>
        <taxon>Synchytriales</taxon>
        <taxon>Synchytriaceae</taxon>
        <taxon>Synchytrium</taxon>
    </lineage>
</organism>
<evidence type="ECO:0000313" key="4">
    <source>
        <dbReference type="Proteomes" id="UP000319731"/>
    </source>
</evidence>
<keyword evidence="1" id="KW-0175">Coiled coil</keyword>
<keyword evidence="2" id="KW-1133">Transmembrane helix</keyword>
<dbReference type="OrthoDB" id="2097220at2759"/>
<dbReference type="Proteomes" id="UP000319731">
    <property type="component" value="Unassembled WGS sequence"/>
</dbReference>